<evidence type="ECO:0000313" key="2">
    <source>
        <dbReference type="Proteomes" id="UP001165986"/>
    </source>
</evidence>
<evidence type="ECO:0000313" key="1">
    <source>
        <dbReference type="EMBL" id="MBD6620873.1"/>
    </source>
</evidence>
<dbReference type="EMBL" id="VJXY01000089">
    <property type="protein sequence ID" value="MBD6620873.1"/>
    <property type="molecule type" value="Genomic_DNA"/>
</dbReference>
<proteinExistence type="predicted"/>
<keyword evidence="2" id="KW-1185">Reference proteome</keyword>
<name>A0AA40T4N9_9NOST</name>
<dbReference type="RefSeq" id="WP_191762187.1">
    <property type="nucleotide sequence ID" value="NZ_VJXY01000089.1"/>
</dbReference>
<organism evidence="1 2">
    <name type="scientific">Komarekiella delphini-convector SJRDD-AB1</name>
    <dbReference type="NCBI Taxonomy" id="2593771"/>
    <lineage>
        <taxon>Bacteria</taxon>
        <taxon>Bacillati</taxon>
        <taxon>Cyanobacteriota</taxon>
        <taxon>Cyanophyceae</taxon>
        <taxon>Nostocales</taxon>
        <taxon>Nostocaceae</taxon>
        <taxon>Komarekiella</taxon>
        <taxon>Komarekiella delphini-convector</taxon>
    </lineage>
</organism>
<comment type="caution">
    <text evidence="1">The sequence shown here is derived from an EMBL/GenBank/DDBJ whole genome shotgun (WGS) entry which is preliminary data.</text>
</comment>
<dbReference type="Proteomes" id="UP001165986">
    <property type="component" value="Unassembled WGS sequence"/>
</dbReference>
<evidence type="ECO:0008006" key="3">
    <source>
        <dbReference type="Google" id="ProtNLM"/>
    </source>
</evidence>
<protein>
    <recommendedName>
        <fullName evidence="3">Helix-turn-helix domain-containing protein</fullName>
    </recommendedName>
</protein>
<accession>A0AA40T4N9</accession>
<gene>
    <name evidence="1" type="ORF">FNW02_35365</name>
</gene>
<sequence length="129" mass="15363">MRRKWTDEELLTLDEMAQMYTLKQIAFRLKKRGYYRTRFAISKKLYALGYSTRPILDNYSCEEIAKTLHYHSTTVTQWVRKGWLKAQKRSATCYQVRSHDLKRFLKNPPQSLTNRIAAIDPQIIKYLVG</sequence>
<reference evidence="1" key="1">
    <citation type="submission" date="2019-07" db="EMBL/GenBank/DDBJ databases">
        <title>Toxilogical consequences of a new and cryptic species of cyanobacteria (Komarekiella delphini-convector) recovered from the epidermis of a bottlenose dolphin and 1500 ft. in the air.</title>
        <authorList>
            <person name="Brown A.O."/>
            <person name="Dvorak P."/>
            <person name="Villanueva C.D."/>
            <person name="Foss A.J."/>
            <person name="Garvey A.D."/>
            <person name="Gibson Q.A."/>
            <person name="Johansen J.R."/>
            <person name="Casamatta D.A."/>
        </authorList>
    </citation>
    <scope>NUCLEOTIDE SEQUENCE</scope>
    <source>
        <strain evidence="1">SJRDD-AB1</strain>
    </source>
</reference>
<dbReference type="AlphaFoldDB" id="A0AA40T4N9"/>